<evidence type="ECO:0000256" key="1">
    <source>
        <dbReference type="SAM" id="MobiDB-lite"/>
    </source>
</evidence>
<accession>A0AA38GYZ1</accession>
<gene>
    <name evidence="3" type="ORF">KI387_003515</name>
</gene>
<comment type="caution">
    <text evidence="3">The sequence shown here is derived from an EMBL/GenBank/DDBJ whole genome shotgun (WGS) entry which is preliminary data.</text>
</comment>
<dbReference type="EMBL" id="JAHRHJ020000001">
    <property type="protein sequence ID" value="KAH9331407.1"/>
    <property type="molecule type" value="Genomic_DNA"/>
</dbReference>
<feature type="chain" id="PRO_5041458381" evidence="2">
    <location>
        <begin position="28"/>
        <end position="113"/>
    </location>
</feature>
<keyword evidence="4" id="KW-1185">Reference proteome</keyword>
<dbReference type="AlphaFoldDB" id="A0AA38GYZ1"/>
<protein>
    <submittedName>
        <fullName evidence="3">Uncharacterized protein</fullName>
    </submittedName>
</protein>
<feature type="signal peptide" evidence="2">
    <location>
        <begin position="1"/>
        <end position="27"/>
    </location>
</feature>
<dbReference type="OMA" id="FNVDYHG"/>
<proteinExistence type="predicted"/>
<feature type="compositionally biased region" description="Basic and acidic residues" evidence="1">
    <location>
        <begin position="46"/>
        <end position="78"/>
    </location>
</feature>
<feature type="region of interest" description="Disordered" evidence="1">
    <location>
        <begin position="25"/>
        <end position="113"/>
    </location>
</feature>
<evidence type="ECO:0000256" key="2">
    <source>
        <dbReference type="SAM" id="SignalP"/>
    </source>
</evidence>
<feature type="compositionally biased region" description="Polar residues" evidence="1">
    <location>
        <begin position="25"/>
        <end position="40"/>
    </location>
</feature>
<evidence type="ECO:0000313" key="3">
    <source>
        <dbReference type="EMBL" id="KAH9331407.1"/>
    </source>
</evidence>
<keyword evidence="2" id="KW-0732">Signal</keyword>
<evidence type="ECO:0000313" key="4">
    <source>
        <dbReference type="Proteomes" id="UP000824469"/>
    </source>
</evidence>
<dbReference type="Proteomes" id="UP000824469">
    <property type="component" value="Unassembled WGS sequence"/>
</dbReference>
<reference evidence="3 4" key="1">
    <citation type="journal article" date="2021" name="Nat. Plants">
        <title>The Taxus genome provides insights into paclitaxel biosynthesis.</title>
        <authorList>
            <person name="Xiong X."/>
            <person name="Gou J."/>
            <person name="Liao Q."/>
            <person name="Li Y."/>
            <person name="Zhou Q."/>
            <person name="Bi G."/>
            <person name="Li C."/>
            <person name="Du R."/>
            <person name="Wang X."/>
            <person name="Sun T."/>
            <person name="Guo L."/>
            <person name="Liang H."/>
            <person name="Lu P."/>
            <person name="Wu Y."/>
            <person name="Zhang Z."/>
            <person name="Ro D.K."/>
            <person name="Shang Y."/>
            <person name="Huang S."/>
            <person name="Yan J."/>
        </authorList>
    </citation>
    <scope>NUCLEOTIDE SEQUENCE [LARGE SCALE GENOMIC DNA]</scope>
    <source>
        <strain evidence="3">Ta-2019</strain>
    </source>
</reference>
<sequence length="113" mass="11957">MGPVLSVGSLICLLCMLATLLLNGVSSEPTGGSSAENKTVTMAEAENGKYSEVEGKNINMKEGDGEKMMMDRESERELIFNVDYHGPTTHPPATPLSPKRSPGSGSGPGTHRH</sequence>
<name>A0AA38GYZ1_TAXCH</name>
<organism evidence="3 4">
    <name type="scientific">Taxus chinensis</name>
    <name type="common">Chinese yew</name>
    <name type="synonym">Taxus wallichiana var. chinensis</name>
    <dbReference type="NCBI Taxonomy" id="29808"/>
    <lineage>
        <taxon>Eukaryota</taxon>
        <taxon>Viridiplantae</taxon>
        <taxon>Streptophyta</taxon>
        <taxon>Embryophyta</taxon>
        <taxon>Tracheophyta</taxon>
        <taxon>Spermatophyta</taxon>
        <taxon>Pinopsida</taxon>
        <taxon>Pinidae</taxon>
        <taxon>Conifers II</taxon>
        <taxon>Cupressales</taxon>
        <taxon>Taxaceae</taxon>
        <taxon>Taxus</taxon>
    </lineage>
</organism>
<feature type="compositionally biased region" description="Gly residues" evidence="1">
    <location>
        <begin position="104"/>
        <end position="113"/>
    </location>
</feature>